<dbReference type="Proteomes" id="UP000198816">
    <property type="component" value="Unassembled WGS sequence"/>
</dbReference>
<dbReference type="GO" id="GO:0004392">
    <property type="term" value="F:heme oxygenase (decyclizing) activity"/>
    <property type="evidence" value="ECO:0007669"/>
    <property type="project" value="InterPro"/>
</dbReference>
<reference evidence="3" key="1">
    <citation type="submission" date="2016-10" db="EMBL/GenBank/DDBJ databases">
        <authorList>
            <person name="Varghese N."/>
            <person name="Submissions S."/>
        </authorList>
    </citation>
    <scope>NUCLEOTIDE SEQUENCE [LARGE SCALE GENOMIC DNA]</scope>
    <source>
        <strain evidence="3">DSM 217</strain>
    </source>
</reference>
<proteinExistence type="predicted"/>
<dbReference type="SUPFAM" id="SSF48613">
    <property type="entry name" value="Heme oxygenase-like"/>
    <property type="match status" value="1"/>
</dbReference>
<gene>
    <name evidence="2" type="ORF">SAMN05421783_12836</name>
</gene>
<name>A0A1H3BZ11_THIRO</name>
<accession>A0A1H3BZ11</accession>
<dbReference type="RefSeq" id="WP_093037041.1">
    <property type="nucleotide sequence ID" value="NZ_FNNZ01000028.1"/>
</dbReference>
<protein>
    <submittedName>
        <fullName evidence="2">Heme oxygenase</fullName>
    </submittedName>
</protein>
<keyword evidence="3" id="KW-1185">Reference proteome</keyword>
<feature type="compositionally biased region" description="Low complexity" evidence="1">
    <location>
        <begin position="202"/>
        <end position="212"/>
    </location>
</feature>
<dbReference type="CDD" id="cd19166">
    <property type="entry name" value="HemeO-bac"/>
    <property type="match status" value="1"/>
</dbReference>
<evidence type="ECO:0000313" key="3">
    <source>
        <dbReference type="Proteomes" id="UP000198816"/>
    </source>
</evidence>
<evidence type="ECO:0000256" key="1">
    <source>
        <dbReference type="SAM" id="MobiDB-lite"/>
    </source>
</evidence>
<sequence>MHDIHDTTRPATSARLAILLRHATAETHDAVERLPLMARLTSPSVTREDYLDYLHALAEVYAALEGSLLDALDEAIRNDLGVRPKLPAILEDLAEQGQPHIPHPSTQLAPTGSGAALGGLYVLEGATLGGRVIAKHLRRCLGPALGSAGFLDFHGEQSSAAWKRFASILDSLPAHGRMDPTEVIAGACTTFSMVHRMLEGAGAPSAPAQAGPEHAGPRGSGGRCLAASIAAHHED</sequence>
<dbReference type="Pfam" id="PF01126">
    <property type="entry name" value="Heme_oxygenase"/>
    <property type="match status" value="1"/>
</dbReference>
<evidence type="ECO:0000313" key="2">
    <source>
        <dbReference type="EMBL" id="SDX46938.1"/>
    </source>
</evidence>
<dbReference type="InterPro" id="IPR016053">
    <property type="entry name" value="Haem_Oase-like"/>
</dbReference>
<dbReference type="AlphaFoldDB" id="A0A1H3BZ11"/>
<organism evidence="2 3">
    <name type="scientific">Thiocapsa roseopersicina</name>
    <dbReference type="NCBI Taxonomy" id="1058"/>
    <lineage>
        <taxon>Bacteria</taxon>
        <taxon>Pseudomonadati</taxon>
        <taxon>Pseudomonadota</taxon>
        <taxon>Gammaproteobacteria</taxon>
        <taxon>Chromatiales</taxon>
        <taxon>Chromatiaceae</taxon>
        <taxon>Thiocapsa</taxon>
    </lineage>
</organism>
<dbReference type="GO" id="GO:0006788">
    <property type="term" value="P:heme oxidation"/>
    <property type="evidence" value="ECO:0007669"/>
    <property type="project" value="InterPro"/>
</dbReference>
<dbReference type="InterPro" id="IPR016084">
    <property type="entry name" value="Haem_Oase-like_multi-hlx"/>
</dbReference>
<dbReference type="EMBL" id="FNNZ01000028">
    <property type="protein sequence ID" value="SDX46938.1"/>
    <property type="molecule type" value="Genomic_DNA"/>
</dbReference>
<feature type="region of interest" description="Disordered" evidence="1">
    <location>
        <begin position="202"/>
        <end position="223"/>
    </location>
</feature>
<dbReference type="Gene3D" id="1.20.910.10">
    <property type="entry name" value="Heme oxygenase-like"/>
    <property type="match status" value="1"/>
</dbReference>
<dbReference type="OrthoDB" id="114943at2"/>
<dbReference type="STRING" id="1058.SAMN05421783_12836"/>